<proteinExistence type="predicted"/>
<evidence type="ECO:0000313" key="1">
    <source>
        <dbReference type="EMBL" id="KAI9898448.1"/>
    </source>
</evidence>
<gene>
    <name evidence="1" type="ORF">N3K66_006808</name>
</gene>
<reference evidence="1" key="1">
    <citation type="submission" date="2022-10" db="EMBL/GenBank/DDBJ databases">
        <title>Complete Genome of Trichothecium roseum strain YXFP-22015, a Plant Pathogen Isolated from Citrus.</title>
        <authorList>
            <person name="Wang Y."/>
            <person name="Zhu L."/>
        </authorList>
    </citation>
    <scope>NUCLEOTIDE SEQUENCE</scope>
    <source>
        <strain evidence="1">YXFP-22015</strain>
    </source>
</reference>
<accession>A0ACC0UX14</accession>
<dbReference type="EMBL" id="CM047945">
    <property type="protein sequence ID" value="KAI9898448.1"/>
    <property type="molecule type" value="Genomic_DNA"/>
</dbReference>
<keyword evidence="2" id="KW-1185">Reference proteome</keyword>
<sequence>MSSQHEIRRRSSAADRTTPVVPVATAAASAATTATWDDTSTRTSTDQASGEKGVHSAVMPPPPPPQNATGQSSPRQSRPTSPTTRNANRLSLTLPIAPPTSDPSRPAPMSASISSVPGTPIDSAGSSTHSDTNEFIIAIAAQERRVLELKEQLMQAEVDLAMLKKKLPSQDGYNHRTRQARYSYHAESTRSSFPGDEDRSTPRHSMDLDRRKMLLQQSQNTPTQNRRRVMRGGHTRTLSLLSPAKTTDAPFNVLEDRQPEPLGLPPIERRAAQLTNPNLAKRASWQPQSAHNQAAGMPSFVEDFRLGLKAFVEDIRQITVGDEPITGQDRASPIPQQRRTLSGTDQDTVRASQTARPKVSNAFDSPSSATSSPTPSTRGSTSLERTKSARGSKHFLWTPLSFDSLDDGDWSSWESPASTKPARWSGSTVNNGGIEDIQSIPEAGEEGDDSLSKAKSGDVETPILSPKLEEIVPNMVSKLSPSNIKRFSNSLMEEWEKSLVAPDAARSQENSA</sequence>
<protein>
    <submittedName>
        <fullName evidence="1">Uncharacterized protein</fullName>
    </submittedName>
</protein>
<comment type="caution">
    <text evidence="1">The sequence shown here is derived from an EMBL/GenBank/DDBJ whole genome shotgun (WGS) entry which is preliminary data.</text>
</comment>
<evidence type="ECO:0000313" key="2">
    <source>
        <dbReference type="Proteomes" id="UP001163324"/>
    </source>
</evidence>
<name>A0ACC0UX14_9HYPO</name>
<organism evidence="1 2">
    <name type="scientific">Trichothecium roseum</name>
    <dbReference type="NCBI Taxonomy" id="47278"/>
    <lineage>
        <taxon>Eukaryota</taxon>
        <taxon>Fungi</taxon>
        <taxon>Dikarya</taxon>
        <taxon>Ascomycota</taxon>
        <taxon>Pezizomycotina</taxon>
        <taxon>Sordariomycetes</taxon>
        <taxon>Hypocreomycetidae</taxon>
        <taxon>Hypocreales</taxon>
        <taxon>Hypocreales incertae sedis</taxon>
        <taxon>Trichothecium</taxon>
    </lineage>
</organism>
<dbReference type="Proteomes" id="UP001163324">
    <property type="component" value="Chromosome 6"/>
</dbReference>